<dbReference type="PANTHER" id="PTHR45989:SF1">
    <property type="entry name" value="TRANSLATION INITIATION FACTOR EIF-2B SUBUNIT GAMMA"/>
    <property type="match status" value="1"/>
</dbReference>
<name>A0A420J438_9PEZI</name>
<keyword evidence="3" id="KW-0963">Cytoplasm</keyword>
<evidence type="ECO:0000256" key="5">
    <source>
        <dbReference type="ARBA" id="ARBA00022917"/>
    </source>
</evidence>
<evidence type="ECO:0000256" key="8">
    <source>
        <dbReference type="ARBA" id="ARBA00046432"/>
    </source>
</evidence>
<comment type="similarity">
    <text evidence="2">Belongs to the eIF-2B gamma/epsilon subunits family.</text>
</comment>
<dbReference type="CDD" id="cd04652">
    <property type="entry name" value="LbH_eIF2B_gamma_C"/>
    <property type="match status" value="1"/>
</dbReference>
<proteinExistence type="inferred from homology"/>
<dbReference type="GO" id="GO:0003743">
    <property type="term" value="F:translation initiation factor activity"/>
    <property type="evidence" value="ECO:0007669"/>
    <property type="project" value="UniProtKB-KW"/>
</dbReference>
<evidence type="ECO:0000256" key="3">
    <source>
        <dbReference type="ARBA" id="ARBA00022490"/>
    </source>
</evidence>
<dbReference type="OrthoDB" id="10250549at2759"/>
<dbReference type="GO" id="GO:0005829">
    <property type="term" value="C:cytosol"/>
    <property type="evidence" value="ECO:0007669"/>
    <property type="project" value="UniProtKB-SubCell"/>
</dbReference>
<dbReference type="Pfam" id="PF25084">
    <property type="entry name" value="LbH_EIF2B"/>
    <property type="match status" value="1"/>
</dbReference>
<dbReference type="SUPFAM" id="SSF53448">
    <property type="entry name" value="Nucleotide-diphospho-sugar transferases"/>
    <property type="match status" value="1"/>
</dbReference>
<dbReference type="Gene3D" id="2.160.10.10">
    <property type="entry name" value="Hexapeptide repeat proteins"/>
    <property type="match status" value="1"/>
</dbReference>
<keyword evidence="5" id="KW-0648">Protein biosynthesis</keyword>
<dbReference type="GO" id="GO:0002183">
    <property type="term" value="P:cytoplasmic translational initiation"/>
    <property type="evidence" value="ECO:0007669"/>
    <property type="project" value="TreeGrafter"/>
</dbReference>
<evidence type="ECO:0000256" key="6">
    <source>
        <dbReference type="ARBA" id="ARBA00044196"/>
    </source>
</evidence>
<gene>
    <name evidence="10" type="ORF">GcC1_024008</name>
</gene>
<dbReference type="EMBL" id="MCBR01002490">
    <property type="protein sequence ID" value="RKF81550.1"/>
    <property type="molecule type" value="Genomic_DNA"/>
</dbReference>
<accession>A0A420J438</accession>
<evidence type="ECO:0000256" key="4">
    <source>
        <dbReference type="ARBA" id="ARBA00022540"/>
    </source>
</evidence>
<evidence type="ECO:0000313" key="10">
    <source>
        <dbReference type="EMBL" id="RKF81550.1"/>
    </source>
</evidence>
<organism evidence="10 11">
    <name type="scientific">Golovinomyces cichoracearum</name>
    <dbReference type="NCBI Taxonomy" id="62708"/>
    <lineage>
        <taxon>Eukaryota</taxon>
        <taxon>Fungi</taxon>
        <taxon>Dikarya</taxon>
        <taxon>Ascomycota</taxon>
        <taxon>Pezizomycotina</taxon>
        <taxon>Leotiomycetes</taxon>
        <taxon>Erysiphales</taxon>
        <taxon>Erysiphaceae</taxon>
        <taxon>Golovinomyces</taxon>
    </lineage>
</organism>
<dbReference type="InterPro" id="IPR051960">
    <property type="entry name" value="eIF2B_gamma"/>
</dbReference>
<protein>
    <recommendedName>
        <fullName evidence="6">Translation initiation factor eIF2B subunit gamma</fullName>
    </recommendedName>
    <alternativeName>
        <fullName evidence="7">eIF2B GDP-GTP exchange factor subunit gamma</fullName>
    </alternativeName>
</protein>
<sequence>MPHAFSMPAPGFQAIILCGPGSSFPTFTSNPEENPKALLPVANRPMVWYPTEFCYRMGITNITLIVPNSSLSAMTVALNTNPHLTSLPLPKPNILAPDGLDQNTGTAAIFRLPQVREVIRGDFIILPCDLICELGGESLIELWMMRETNIGSLAKSRGESSTHLAECLRKQGRKGGLGVWYETKGESAIKDEETDFIATSPLKVGSVPVLKSSLLNNTSKLVYSLPTDTLNDLLEEEKSFPIRHSLIRAHKQIRMFSSHRDAHIYVFPAWIVDIINKNEHMDSIGEDLVGWWAKAGWQAGLGEKLGFGEVFERLESSSSDEDYCNNSSRPDDVDCGSLSTTWTSELQGSEISNSSACLVVPPILAYIPPPSNKLIRRVDTAPLLRSVSLQLAKIESIDMVGKDGCSPFAHQAKIAYPEGIASRTTITKLDCLIAENVTVEEKSSIKECVIGANCQIRSGARLLRCVLMDGVVVERGCRLTGCILGKRCAIGEDSTLQDCEVQENLLVEAGSKSHSTCSSTPPRISITIIFYHLHHHLAEDKNNRLMSSDGMKATEEEMQAAFTDNPV</sequence>
<evidence type="ECO:0000256" key="1">
    <source>
        <dbReference type="ARBA" id="ARBA00004514"/>
    </source>
</evidence>
<dbReference type="InterPro" id="IPR029044">
    <property type="entry name" value="Nucleotide-diphossugar_trans"/>
</dbReference>
<reference evidence="10 11" key="1">
    <citation type="journal article" date="2018" name="BMC Genomics">
        <title>Comparative genome analyses reveal sequence features reflecting distinct modes of host-adaptation between dicot and monocot powdery mildew.</title>
        <authorList>
            <person name="Wu Y."/>
            <person name="Ma X."/>
            <person name="Pan Z."/>
            <person name="Kale S.D."/>
            <person name="Song Y."/>
            <person name="King H."/>
            <person name="Zhang Q."/>
            <person name="Presley C."/>
            <person name="Deng X."/>
            <person name="Wei C.I."/>
            <person name="Xiao S."/>
        </authorList>
    </citation>
    <scope>NUCLEOTIDE SEQUENCE [LARGE SCALE GENOMIC DNA]</scope>
    <source>
        <strain evidence="10">UCSC1</strain>
    </source>
</reference>
<evidence type="ECO:0000313" key="11">
    <source>
        <dbReference type="Proteomes" id="UP000285405"/>
    </source>
</evidence>
<dbReference type="Proteomes" id="UP000285405">
    <property type="component" value="Unassembled WGS sequence"/>
</dbReference>
<comment type="subcellular location">
    <subcellularLocation>
        <location evidence="1">Cytoplasm</location>
        <location evidence="1">Cytosol</location>
    </subcellularLocation>
</comment>
<feature type="domain" description="EIF2B subunit epsilon/gamma LbH" evidence="9">
    <location>
        <begin position="422"/>
        <end position="505"/>
    </location>
</feature>
<evidence type="ECO:0000259" key="9">
    <source>
        <dbReference type="Pfam" id="PF25084"/>
    </source>
</evidence>
<dbReference type="Gene3D" id="3.90.550.10">
    <property type="entry name" value="Spore Coat Polysaccharide Biosynthesis Protein SpsA, Chain A"/>
    <property type="match status" value="1"/>
</dbReference>
<dbReference type="GO" id="GO:0005851">
    <property type="term" value="C:eukaryotic translation initiation factor 2B complex"/>
    <property type="evidence" value="ECO:0007669"/>
    <property type="project" value="TreeGrafter"/>
</dbReference>
<evidence type="ECO:0000256" key="7">
    <source>
        <dbReference type="ARBA" id="ARBA00044229"/>
    </source>
</evidence>
<comment type="subunit">
    <text evidence="8">Component of the translation initiation factor 2B (eIF2B) complex which is a heterodecamer of two sets of five different subunits: alpha, beta, gamma, delta and epsilon. Subunits alpha, beta and delta comprise a regulatory subcomplex and subunits epsilon and gamma comprise a catalytic subcomplex. Within the complex, the hexameric regulatory complex resides at the center, with the two heterodimeric catalytic subcomplexes bound on opposite sides.</text>
</comment>
<dbReference type="InterPro" id="IPR056764">
    <property type="entry name" value="LbH_EIF2B3/5"/>
</dbReference>
<dbReference type="AlphaFoldDB" id="A0A420J438"/>
<dbReference type="PANTHER" id="PTHR45989">
    <property type="entry name" value="TRANSLATION INITIATION FACTOR EIF-2B SUBUNIT GAMMA"/>
    <property type="match status" value="1"/>
</dbReference>
<comment type="caution">
    <text evidence="10">The sequence shown here is derived from an EMBL/GenBank/DDBJ whole genome shotgun (WGS) entry which is preliminary data.</text>
</comment>
<keyword evidence="4 10" id="KW-0396">Initiation factor</keyword>
<evidence type="ECO:0000256" key="2">
    <source>
        <dbReference type="ARBA" id="ARBA00007878"/>
    </source>
</evidence>
<dbReference type="GO" id="GO:0005085">
    <property type="term" value="F:guanyl-nucleotide exchange factor activity"/>
    <property type="evidence" value="ECO:0007669"/>
    <property type="project" value="TreeGrafter"/>
</dbReference>